<dbReference type="InterPro" id="IPR027417">
    <property type="entry name" value="P-loop_NTPase"/>
</dbReference>
<evidence type="ECO:0000256" key="1">
    <source>
        <dbReference type="ARBA" id="ARBA00005771"/>
    </source>
</evidence>
<organism evidence="5 6">
    <name type="scientific">Spinacia oleracea</name>
    <name type="common">Spinach</name>
    <dbReference type="NCBI Taxonomy" id="3562"/>
    <lineage>
        <taxon>Eukaryota</taxon>
        <taxon>Viridiplantae</taxon>
        <taxon>Streptophyta</taxon>
        <taxon>Embryophyta</taxon>
        <taxon>Tracheophyta</taxon>
        <taxon>Spermatophyta</taxon>
        <taxon>Magnoliopsida</taxon>
        <taxon>eudicotyledons</taxon>
        <taxon>Gunneridae</taxon>
        <taxon>Pentapetalae</taxon>
        <taxon>Caryophyllales</taxon>
        <taxon>Chenopodiaceae</taxon>
        <taxon>Chenopodioideae</taxon>
        <taxon>Anserineae</taxon>
        <taxon>Spinacia</taxon>
    </lineage>
</organism>
<comment type="similarity">
    <text evidence="1 3">Belongs to the sulfotransferase 1 family.</text>
</comment>
<dbReference type="KEGG" id="soe:110777592"/>
<dbReference type="RefSeq" id="XP_021837882.1">
    <property type="nucleotide sequence ID" value="XM_021982190.2"/>
</dbReference>
<name>A0A9R0HVP5_SPIOL</name>
<dbReference type="AlphaFoldDB" id="A0A9R0HVP5"/>
<dbReference type="SUPFAM" id="SSF52540">
    <property type="entry name" value="P-loop containing nucleoside triphosphate hydrolases"/>
    <property type="match status" value="1"/>
</dbReference>
<feature type="domain" description="Sulfotransferase" evidence="4">
    <location>
        <begin position="53"/>
        <end position="310"/>
    </location>
</feature>
<evidence type="ECO:0000313" key="5">
    <source>
        <dbReference type="Proteomes" id="UP000813463"/>
    </source>
</evidence>
<proteinExistence type="inferred from homology"/>
<dbReference type="Pfam" id="PF00685">
    <property type="entry name" value="Sulfotransfer_1"/>
    <property type="match status" value="1"/>
</dbReference>
<dbReference type="GeneID" id="110777592"/>
<evidence type="ECO:0000313" key="6">
    <source>
        <dbReference type="RefSeq" id="XP_021837882.1"/>
    </source>
</evidence>
<reference evidence="6" key="2">
    <citation type="submission" date="2025-08" db="UniProtKB">
        <authorList>
            <consortium name="RefSeq"/>
        </authorList>
    </citation>
    <scope>IDENTIFICATION</scope>
    <source>
        <tissue evidence="6">Leaf</tissue>
    </source>
</reference>
<evidence type="ECO:0000259" key="4">
    <source>
        <dbReference type="Pfam" id="PF00685"/>
    </source>
</evidence>
<protein>
    <recommendedName>
        <fullName evidence="3">Sulfotransferase</fullName>
        <ecNumber evidence="3">2.8.2.-</ecNumber>
    </recommendedName>
</protein>
<dbReference type="GO" id="GO:0008146">
    <property type="term" value="F:sulfotransferase activity"/>
    <property type="evidence" value="ECO:0000318"/>
    <property type="project" value="GO_Central"/>
</dbReference>
<dbReference type="GO" id="GO:0051923">
    <property type="term" value="P:sulfation"/>
    <property type="evidence" value="ECO:0000318"/>
    <property type="project" value="GO_Central"/>
</dbReference>
<dbReference type="OrthoDB" id="205623at2759"/>
<keyword evidence="5" id="KW-1185">Reference proteome</keyword>
<evidence type="ECO:0000256" key="2">
    <source>
        <dbReference type="ARBA" id="ARBA00022679"/>
    </source>
</evidence>
<dbReference type="GO" id="GO:0005737">
    <property type="term" value="C:cytoplasm"/>
    <property type="evidence" value="ECO:0000318"/>
    <property type="project" value="GO_Central"/>
</dbReference>
<keyword evidence="2 3" id="KW-0808">Transferase</keyword>
<dbReference type="InterPro" id="IPR000863">
    <property type="entry name" value="Sulfotransferase_dom"/>
</dbReference>
<sequence>MATTKSHNEDEMEDELLKDKWFGFSMHLYHGFWCVDSNMEGIIATQTHFHAHDTDIILASLPKAGTTWLKSLIFTIINRQSLSHISKHTFHFKNPHELIPHLEVKVPKTCQSELDEIPSPRLFATHIPYLSLPESIKSSKCQIVYVCRNPLDNFVSGCHFWLEFDVNKGFKLDTQLIEEHLEKYCKGVLPYGPYEDHVLGYWKESIENPQKVLFLEFEGLKKEPKTHLIRLAEFLNFPFSDEEAKKYVIDEIIELCSFKSLKEMEVNKSGRINQWYQNNAYFRKGEVGDWINYLTLPMAKRINEIQEKLKKVGFSFANYETDL</sequence>
<evidence type="ECO:0000256" key="3">
    <source>
        <dbReference type="RuleBase" id="RU361155"/>
    </source>
</evidence>
<dbReference type="EC" id="2.8.2.-" evidence="3"/>
<dbReference type="Proteomes" id="UP000813463">
    <property type="component" value="Chromosome 2"/>
</dbReference>
<accession>A0A9R0HVP5</accession>
<dbReference type="Gene3D" id="3.40.50.300">
    <property type="entry name" value="P-loop containing nucleotide triphosphate hydrolases"/>
    <property type="match status" value="1"/>
</dbReference>
<dbReference type="PANTHER" id="PTHR11783">
    <property type="entry name" value="SULFOTRANSFERASE SULT"/>
    <property type="match status" value="1"/>
</dbReference>
<gene>
    <name evidence="6" type="primary">LOC110777592</name>
</gene>
<reference evidence="5" key="1">
    <citation type="journal article" date="2021" name="Nat. Commun.">
        <title>Genomic analyses provide insights into spinach domestication and the genetic basis of agronomic traits.</title>
        <authorList>
            <person name="Cai X."/>
            <person name="Sun X."/>
            <person name="Xu C."/>
            <person name="Sun H."/>
            <person name="Wang X."/>
            <person name="Ge C."/>
            <person name="Zhang Z."/>
            <person name="Wang Q."/>
            <person name="Fei Z."/>
            <person name="Jiao C."/>
            <person name="Wang Q."/>
        </authorList>
    </citation>
    <scope>NUCLEOTIDE SEQUENCE [LARGE SCALE GENOMIC DNA]</scope>
    <source>
        <strain evidence="5">cv. Varoflay</strain>
    </source>
</reference>